<name>A0A094ZRE7_SCHHA</name>
<accession>A0A094ZRE7</accession>
<gene>
    <name evidence="7" type="ORF">MS3_03913</name>
</gene>
<feature type="transmembrane region" description="Helical" evidence="6">
    <location>
        <begin position="6"/>
        <end position="28"/>
    </location>
</feature>
<dbReference type="InterPro" id="IPR001898">
    <property type="entry name" value="SLC13A/DASS"/>
</dbReference>
<keyword evidence="3 6" id="KW-0812">Transmembrane</keyword>
<comment type="similarity">
    <text evidence="2">Belongs to the SLC13A/DASS transporter (TC 2.A.47) family. NADC subfamily.</text>
</comment>
<evidence type="ECO:0000256" key="5">
    <source>
        <dbReference type="ARBA" id="ARBA00023136"/>
    </source>
</evidence>
<dbReference type="GO" id="GO:0005886">
    <property type="term" value="C:plasma membrane"/>
    <property type="evidence" value="ECO:0007669"/>
    <property type="project" value="TreeGrafter"/>
</dbReference>
<dbReference type="GO" id="GO:0005310">
    <property type="term" value="F:dicarboxylic acid transmembrane transporter activity"/>
    <property type="evidence" value="ECO:0007669"/>
    <property type="project" value="UniProtKB-ARBA"/>
</dbReference>
<dbReference type="GO" id="GO:0015556">
    <property type="term" value="F:C4-dicarboxylate transmembrane transporter activity"/>
    <property type="evidence" value="ECO:0007669"/>
    <property type="project" value="UniProtKB-ARBA"/>
</dbReference>
<organism evidence="7">
    <name type="scientific">Schistosoma haematobium</name>
    <name type="common">Blood fluke</name>
    <dbReference type="NCBI Taxonomy" id="6185"/>
    <lineage>
        <taxon>Eukaryota</taxon>
        <taxon>Metazoa</taxon>
        <taxon>Spiralia</taxon>
        <taxon>Lophotrochozoa</taxon>
        <taxon>Platyhelminthes</taxon>
        <taxon>Trematoda</taxon>
        <taxon>Digenea</taxon>
        <taxon>Strigeidida</taxon>
        <taxon>Schistosomatoidea</taxon>
        <taxon>Schistosomatidae</taxon>
        <taxon>Schistosoma</taxon>
    </lineage>
</organism>
<reference evidence="7" key="1">
    <citation type="journal article" date="2012" name="Nat. Genet.">
        <title>Whole-genome sequence of Schistosoma haematobium.</title>
        <authorList>
            <person name="Young N.D."/>
            <person name="Jex A.R."/>
            <person name="Li B."/>
            <person name="Liu S."/>
            <person name="Yang L."/>
            <person name="Xiong Z."/>
            <person name="Li Y."/>
            <person name="Cantacessi C."/>
            <person name="Hall R.S."/>
            <person name="Xu X."/>
            <person name="Chen F."/>
            <person name="Wu X."/>
            <person name="Zerlotini A."/>
            <person name="Oliveira G."/>
            <person name="Hofmann A."/>
            <person name="Zhang G."/>
            <person name="Fang X."/>
            <person name="Kang Y."/>
            <person name="Campbell B.E."/>
            <person name="Loukas A."/>
            <person name="Ranganathan S."/>
            <person name="Rollinson D."/>
            <person name="Rinaldi G."/>
            <person name="Brindley P.J."/>
            <person name="Yang H."/>
            <person name="Wang J."/>
            <person name="Wang J."/>
            <person name="Gasser R.B."/>
        </authorList>
    </citation>
    <scope>NUCLEOTIDE SEQUENCE [LARGE SCALE GENOMIC DNA]</scope>
</reference>
<keyword evidence="4 6" id="KW-1133">Transmembrane helix</keyword>
<evidence type="ECO:0000256" key="6">
    <source>
        <dbReference type="SAM" id="Phobius"/>
    </source>
</evidence>
<dbReference type="Pfam" id="PF00939">
    <property type="entry name" value="Na_sulph_symp"/>
    <property type="match status" value="1"/>
</dbReference>
<feature type="transmembrane region" description="Helical" evidence="6">
    <location>
        <begin position="295"/>
        <end position="312"/>
    </location>
</feature>
<feature type="transmembrane region" description="Helical" evidence="6">
    <location>
        <begin position="173"/>
        <end position="192"/>
    </location>
</feature>
<dbReference type="EMBL" id="KL250703">
    <property type="protein sequence ID" value="KGB35654.1"/>
    <property type="molecule type" value="Genomic_DNA"/>
</dbReference>
<evidence type="ECO:0000256" key="2">
    <source>
        <dbReference type="ARBA" id="ARBA00006772"/>
    </source>
</evidence>
<evidence type="ECO:0000256" key="3">
    <source>
        <dbReference type="ARBA" id="ARBA00022692"/>
    </source>
</evidence>
<comment type="subcellular location">
    <subcellularLocation>
        <location evidence="1">Membrane</location>
        <topology evidence="1">Multi-pass membrane protein</topology>
    </subcellularLocation>
</comment>
<dbReference type="PANTHER" id="PTHR10283:SF82">
    <property type="entry name" value="SOLUTE CARRIER FAMILY 13 MEMBER 2"/>
    <property type="match status" value="1"/>
</dbReference>
<dbReference type="AlphaFoldDB" id="A0A094ZRE7"/>
<keyword evidence="5 6" id="KW-0472">Membrane</keyword>
<dbReference type="PANTHER" id="PTHR10283">
    <property type="entry name" value="SOLUTE CARRIER FAMILY 13 MEMBER"/>
    <property type="match status" value="1"/>
</dbReference>
<dbReference type="STRING" id="6185.A0A094ZRE7"/>
<proteinExistence type="inferred from homology"/>
<sequence>MYRNLWITILAFRNVVLCFLYAGLLTLLPIMVPGKPARGGYVLLLMSGLWVTEIIPIYVTALIPLVFGPLLGIAPASTISPSYTRDTNMLFFGGLMMACAIENNYVHKRIAISFLKLVGSDPKINESTLSSVKPEIGNGQDSQVSNTNCVQNDNSVATPKVSNEQSKLKRMSIGFSLSIAYASSIGGVATIIGTPPNSILQGTTLSRYGDSTGLNFGTWMAYALPLSAFMFLFVWIWLIILFFGPKSLCTFKQSKRKKERLAQILEAEQQKLGSIKQASGLTNVIGEYLSMHLKYIPFTILSIVCTLTAAAMTEFTSNSATASIILPIIYGLCEGLAIHPFLLAFPVTVATSYSFALPAATPPNTIVFAKGRVRVKHMLLAGVPLNIVGGLAAVAAVSSYTVPIFGLNTVPSWFKSVTNTTNT</sequence>
<feature type="transmembrane region" description="Helical" evidence="6">
    <location>
        <begin position="378"/>
        <end position="402"/>
    </location>
</feature>
<evidence type="ECO:0000256" key="1">
    <source>
        <dbReference type="ARBA" id="ARBA00004141"/>
    </source>
</evidence>
<feature type="transmembrane region" description="Helical" evidence="6">
    <location>
        <begin position="219"/>
        <end position="243"/>
    </location>
</feature>
<evidence type="ECO:0000313" key="7">
    <source>
        <dbReference type="EMBL" id="KGB35654.1"/>
    </source>
</evidence>
<evidence type="ECO:0000256" key="4">
    <source>
        <dbReference type="ARBA" id="ARBA00022989"/>
    </source>
</evidence>
<feature type="transmembrane region" description="Helical" evidence="6">
    <location>
        <begin position="40"/>
        <end position="67"/>
    </location>
</feature>
<protein>
    <submittedName>
        <fullName evidence="7">Solute carrier family 13 member 3</fullName>
    </submittedName>
</protein>